<name>A0A812QLD5_9DINO</name>
<dbReference type="Proteomes" id="UP000601435">
    <property type="component" value="Unassembled WGS sequence"/>
</dbReference>
<evidence type="ECO:0000256" key="3">
    <source>
        <dbReference type="SAM" id="MobiDB-lite"/>
    </source>
</evidence>
<feature type="compositionally biased region" description="Basic and acidic residues" evidence="3">
    <location>
        <begin position="373"/>
        <end position="386"/>
    </location>
</feature>
<keyword evidence="2" id="KW-0808">Transferase</keyword>
<dbReference type="GO" id="GO:0032259">
    <property type="term" value="P:methylation"/>
    <property type="evidence" value="ECO:0007669"/>
    <property type="project" value="UniProtKB-KW"/>
</dbReference>
<evidence type="ECO:0000256" key="1">
    <source>
        <dbReference type="ARBA" id="ARBA00022603"/>
    </source>
</evidence>
<dbReference type="Pfam" id="PF00145">
    <property type="entry name" value="DNA_methylase"/>
    <property type="match status" value="1"/>
</dbReference>
<keyword evidence="5" id="KW-1185">Reference proteome</keyword>
<feature type="non-terminal residue" evidence="4">
    <location>
        <position position="1167"/>
    </location>
</feature>
<dbReference type="GO" id="GO:0008168">
    <property type="term" value="F:methyltransferase activity"/>
    <property type="evidence" value="ECO:0007669"/>
    <property type="project" value="UniProtKB-KW"/>
</dbReference>
<keyword evidence="1" id="KW-0489">Methyltransferase</keyword>
<feature type="region of interest" description="Disordered" evidence="3">
    <location>
        <begin position="305"/>
        <end position="439"/>
    </location>
</feature>
<dbReference type="InterPro" id="IPR029063">
    <property type="entry name" value="SAM-dependent_MTases_sf"/>
</dbReference>
<dbReference type="Gene3D" id="3.40.50.150">
    <property type="entry name" value="Vaccinia Virus protein VP39"/>
    <property type="match status" value="1"/>
</dbReference>
<gene>
    <name evidence="4" type="ORF">SNEC2469_LOCUS10699</name>
</gene>
<evidence type="ECO:0000256" key="2">
    <source>
        <dbReference type="ARBA" id="ARBA00022679"/>
    </source>
</evidence>
<sequence>MAGAGGVVIPTVAAAMETLENLLTTAGAAPPVVQPFLSGVTVAGAEHKAAAGSEDVAKAVMVHLFTEAQRQWRAATSTPPTLPPGMLPAPAAPPAPAPAAASTDDRPPKHFAQWSAQVQAYEDKTVDGVKRVFPTEKLLGAEDVLARLWHEHTKTKEYKPLGLGEIVARRTWTAGMDLNTMAAGRSSSSSGAKAIKLVDGNLVAEDTDEWTPKGIMLTIDGIDASRWAWIICGFDEERRIDRFANWFIERARSKQASIPAVQSYWADSMWKLCADMRRGLTFGEATDRIMKDTGAWNEHVIAHAAAAARQRPTPPTKESMGSDGAAPPPDGEEPRKGGPRRWRPRRRPTAQTTTKGDGRDGQQQPPKGQTKGGGREDTGSWRDHGGRGGHQQKDWNQWGGAKRQNQWSEQGSGGWGKQSQTDGAGDWKTGYQRPKLTHRKPNGDEVIVLSVFDGVDRAATAVAKAQLPGLSCRGDINDDDPTKVADVIEKVDPWGRCLVIFSAAPPCQDFSRVTDGPGHNGDRGGLFLQTVEFMSEVRRLVAPRRFGFIFENVEMATADAKQITEALGATPLWADAADFGWVGRPRLWWLSTDWARMTLDPETGEPLQWTRRGQWDRLRVEEARRPVEALDMGDLTFDDSVLSGRRRLPCFTTPALDENGRAAPKGCRGKIPSDAQQRWSADRRQFAPWHYVKEAMVVSSDGKLQIPPPRVKEQLHHMPADFTWGPGEAPLDDRARHRLIGNGWHWGVARRLLLILLVATAFQTSDARPQGEPPRSTISWVTSLWQFGGPVMGPAPGEDTLDPMVDLDGEAHWKASAVIPHPFQARPRLEPAWEEALTIRRRWRHDLARIRREVVQEVKDLIDDLAEQTTAWMSQRSAAVKATYSTPDKPAVTQIPVLLELLRRLNYPDLENLTEDLTQGFNMIGGLKSGPGWKKRTDDRYKHRASMEELRRINADYVRQRTATARVGEHTETLLQELIDEVKLGRVVGPTRAPAWLKARAVALPWRDGVAHLVELGQSAMEAFEQLFAALGFRIKVFAQVAALAAFATHLPGAVTAFIDNTAGQAALSKGYGKDPAMNGMLAAFWALAARQGTMVDFRRVPSKANVADAVSRDDFDRARREGWTRVHIPASPIMHILAKAVDDLLYAVDGAAADLLACSTEWSGEP</sequence>
<proteinExistence type="predicted"/>
<evidence type="ECO:0000313" key="4">
    <source>
        <dbReference type="EMBL" id="CAE7393029.1"/>
    </source>
</evidence>
<evidence type="ECO:0000313" key="5">
    <source>
        <dbReference type="Proteomes" id="UP000601435"/>
    </source>
</evidence>
<protein>
    <submittedName>
        <fullName evidence="4">Uncharacterized protein</fullName>
    </submittedName>
</protein>
<organism evidence="4 5">
    <name type="scientific">Symbiodinium necroappetens</name>
    <dbReference type="NCBI Taxonomy" id="1628268"/>
    <lineage>
        <taxon>Eukaryota</taxon>
        <taxon>Sar</taxon>
        <taxon>Alveolata</taxon>
        <taxon>Dinophyceae</taxon>
        <taxon>Suessiales</taxon>
        <taxon>Symbiodiniaceae</taxon>
        <taxon>Symbiodinium</taxon>
    </lineage>
</organism>
<dbReference type="InterPro" id="IPR001525">
    <property type="entry name" value="C5_MeTfrase"/>
</dbReference>
<feature type="compositionally biased region" description="Basic residues" evidence="3">
    <location>
        <begin position="337"/>
        <end position="348"/>
    </location>
</feature>
<dbReference type="SUPFAM" id="SSF53335">
    <property type="entry name" value="S-adenosyl-L-methionine-dependent methyltransferases"/>
    <property type="match status" value="1"/>
</dbReference>
<dbReference type="EMBL" id="CAJNJA010017039">
    <property type="protein sequence ID" value="CAE7393029.1"/>
    <property type="molecule type" value="Genomic_DNA"/>
</dbReference>
<accession>A0A812QLD5</accession>
<feature type="compositionally biased region" description="Pro residues" evidence="3">
    <location>
        <begin position="80"/>
        <end position="97"/>
    </location>
</feature>
<reference evidence="4" key="1">
    <citation type="submission" date="2021-02" db="EMBL/GenBank/DDBJ databases">
        <authorList>
            <person name="Dougan E. K."/>
            <person name="Rhodes N."/>
            <person name="Thang M."/>
            <person name="Chan C."/>
        </authorList>
    </citation>
    <scope>NUCLEOTIDE SEQUENCE</scope>
</reference>
<comment type="caution">
    <text evidence="4">The sequence shown here is derived from an EMBL/GenBank/DDBJ whole genome shotgun (WGS) entry which is preliminary data.</text>
</comment>
<dbReference type="AlphaFoldDB" id="A0A812QLD5"/>
<dbReference type="OrthoDB" id="428819at2759"/>
<feature type="region of interest" description="Disordered" evidence="3">
    <location>
        <begin position="73"/>
        <end position="108"/>
    </location>
</feature>